<feature type="compositionally biased region" description="Basic and acidic residues" evidence="1">
    <location>
        <begin position="12"/>
        <end position="22"/>
    </location>
</feature>
<gene>
    <name evidence="2" type="ORF">NCTC4822_00261</name>
</gene>
<evidence type="ECO:0000256" key="1">
    <source>
        <dbReference type="SAM" id="MobiDB-lite"/>
    </source>
</evidence>
<accession>A0A380BCU1</accession>
<evidence type="ECO:0000313" key="3">
    <source>
        <dbReference type="Proteomes" id="UP000254519"/>
    </source>
</evidence>
<feature type="compositionally biased region" description="Basic and acidic residues" evidence="1">
    <location>
        <begin position="41"/>
        <end position="51"/>
    </location>
</feature>
<organism evidence="2 3">
    <name type="scientific">Sporosarcina pasteurii</name>
    <name type="common">Bacillus pasteurii</name>
    <dbReference type="NCBI Taxonomy" id="1474"/>
    <lineage>
        <taxon>Bacteria</taxon>
        <taxon>Bacillati</taxon>
        <taxon>Bacillota</taxon>
        <taxon>Bacilli</taxon>
        <taxon>Bacillales</taxon>
        <taxon>Caryophanaceae</taxon>
        <taxon>Sporosarcina</taxon>
    </lineage>
</organism>
<dbReference type="RefSeq" id="WP_115359785.1">
    <property type="nucleotide sequence ID" value="NZ_CP038012.1"/>
</dbReference>
<feature type="compositionally biased region" description="Polar residues" evidence="1">
    <location>
        <begin position="52"/>
        <end position="66"/>
    </location>
</feature>
<evidence type="ECO:0000313" key="2">
    <source>
        <dbReference type="EMBL" id="SUI98805.1"/>
    </source>
</evidence>
<feature type="region of interest" description="Disordered" evidence="1">
    <location>
        <begin position="1"/>
        <end position="66"/>
    </location>
</feature>
<reference evidence="2 3" key="1">
    <citation type="submission" date="2018-06" db="EMBL/GenBank/DDBJ databases">
        <authorList>
            <consortium name="Pathogen Informatics"/>
            <person name="Doyle S."/>
        </authorList>
    </citation>
    <scope>NUCLEOTIDE SEQUENCE [LARGE SCALE GENOMIC DNA]</scope>
    <source>
        <strain evidence="3">ATCC 11859 / DSM 33 / NCIB 8841 / NCTC 4822</strain>
    </source>
</reference>
<keyword evidence="3" id="KW-1185">Reference proteome</keyword>
<dbReference type="OrthoDB" id="2439119at2"/>
<sequence length="66" mass="7478">MSMRHKNYPNKADYEPNVDKYTVDTGELPLSDPAESNATEVFRKNEAKTEEGQVQSAFGQNKNRNS</sequence>
<dbReference type="EMBL" id="UGYZ01000002">
    <property type="protein sequence ID" value="SUI98805.1"/>
    <property type="molecule type" value="Genomic_DNA"/>
</dbReference>
<dbReference type="AlphaFoldDB" id="A0A380BCU1"/>
<dbReference type="Proteomes" id="UP000254519">
    <property type="component" value="Unassembled WGS sequence"/>
</dbReference>
<protein>
    <submittedName>
        <fullName evidence="2">Uncharacterized protein</fullName>
    </submittedName>
</protein>
<name>A0A380BCU1_SPOPA</name>
<proteinExistence type="predicted"/>